<dbReference type="InterPro" id="IPR041489">
    <property type="entry name" value="PDZ_6"/>
</dbReference>
<sequence length="482" mass="53015">MTGNKQKKGTISITKYIVTNIIVALLAVGGTVFIYESKNGISSSSQQDQLDNLADLATLIEQGYIKDTDSKKLYEGAMKGMVAAIDDPYSTYFTAEEAKGFEEDINGNFEGIGAVMTMTNDLPTVAEPPIKDSPAEKAKLQVGDVILKVDGKSIEGQSLSDVVKKVRGEKGSSVKLDIKRGSETFPVTITRDVIPVDSVTGNIDEKNKDIGYINISSFNSTTSEEFDKMVTKLRKDGAKSFVIDVRGNPGGMLDQVEKITSRFLKDGKPIVKFESKLEDDEEHVASKKLDSGEKITEPTVLLVDENSASASEIMAGAFIDSANIEVIGTKTFGKGTVQTVIPMNDGGEIKLTIKKWLTPKGKWIHKKGVDPTIKVDKPDYIQHKLIDATLDYKLGAVNENVKVINEYLKVLGYDVDVTDTYSEKTEAAIKAFQQKNKLEVTGKADEKTINVLEKQIVEYWKLHDNQYEKAVETLVKERTSEN</sequence>
<dbReference type="EMBL" id="CP017267">
    <property type="protein sequence ID" value="APB31169.1"/>
    <property type="molecule type" value="Genomic_DNA"/>
</dbReference>
<dbReference type="GO" id="GO:0004175">
    <property type="term" value="F:endopeptidase activity"/>
    <property type="evidence" value="ECO:0007669"/>
    <property type="project" value="TreeGrafter"/>
</dbReference>
<evidence type="ECO:0000256" key="2">
    <source>
        <dbReference type="ARBA" id="ARBA00022670"/>
    </source>
</evidence>
<dbReference type="Gene3D" id="3.90.226.10">
    <property type="entry name" value="2-enoyl-CoA Hydratase, Chain A, domain 1"/>
    <property type="match status" value="1"/>
</dbReference>
<dbReference type="Pfam" id="PF17820">
    <property type="entry name" value="PDZ_6"/>
    <property type="match status" value="1"/>
</dbReference>
<gene>
    <name evidence="8" type="ORF">BHY08_04585</name>
</gene>
<evidence type="ECO:0000256" key="4">
    <source>
        <dbReference type="ARBA" id="ARBA00022825"/>
    </source>
</evidence>
<dbReference type="Gene3D" id="3.30.750.44">
    <property type="match status" value="1"/>
</dbReference>
<dbReference type="CDD" id="cd07560">
    <property type="entry name" value="Peptidase_S41_CPP"/>
    <property type="match status" value="1"/>
</dbReference>
<dbReference type="OrthoDB" id="9812068at2"/>
<organism evidence="8 9">
    <name type="scientific">Vagococcus teuberi</name>
    <dbReference type="NCBI Taxonomy" id="519472"/>
    <lineage>
        <taxon>Bacteria</taxon>
        <taxon>Bacillati</taxon>
        <taxon>Bacillota</taxon>
        <taxon>Bacilli</taxon>
        <taxon>Lactobacillales</taxon>
        <taxon>Enterococcaceae</taxon>
        <taxon>Vagococcus</taxon>
    </lineage>
</organism>
<dbReference type="GO" id="GO:0008236">
    <property type="term" value="F:serine-type peptidase activity"/>
    <property type="evidence" value="ECO:0007669"/>
    <property type="project" value="UniProtKB-KW"/>
</dbReference>
<dbReference type="Pfam" id="PF01471">
    <property type="entry name" value="PG_binding_1"/>
    <property type="match status" value="1"/>
</dbReference>
<keyword evidence="2 5" id="KW-0645">Protease</keyword>
<dbReference type="InterPro" id="IPR036365">
    <property type="entry name" value="PGBD-like_sf"/>
</dbReference>
<keyword evidence="6" id="KW-1133">Transmembrane helix</keyword>
<keyword evidence="9" id="KW-1185">Reference proteome</keyword>
<keyword evidence="6" id="KW-0812">Transmembrane</keyword>
<feature type="transmembrane region" description="Helical" evidence="6">
    <location>
        <begin position="16"/>
        <end position="35"/>
    </location>
</feature>
<dbReference type="SUPFAM" id="SSF52096">
    <property type="entry name" value="ClpP/crotonase"/>
    <property type="match status" value="1"/>
</dbReference>
<keyword evidence="6" id="KW-0472">Membrane</keyword>
<comment type="similarity">
    <text evidence="1 5">Belongs to the peptidase S41A family.</text>
</comment>
<dbReference type="SMART" id="SM00228">
    <property type="entry name" value="PDZ"/>
    <property type="match status" value="1"/>
</dbReference>
<dbReference type="SUPFAM" id="SSF50156">
    <property type="entry name" value="PDZ domain-like"/>
    <property type="match status" value="1"/>
</dbReference>
<dbReference type="InterPro" id="IPR036366">
    <property type="entry name" value="PGBDSf"/>
</dbReference>
<name>A0A1J0A5H9_9ENTE</name>
<dbReference type="Gene3D" id="1.10.101.10">
    <property type="entry name" value="PGBD-like superfamily/PGBD"/>
    <property type="match status" value="1"/>
</dbReference>
<evidence type="ECO:0000313" key="9">
    <source>
        <dbReference type="Proteomes" id="UP000191200"/>
    </source>
</evidence>
<dbReference type="InterPro" id="IPR004447">
    <property type="entry name" value="Peptidase_S41A"/>
</dbReference>
<dbReference type="InterPro" id="IPR002477">
    <property type="entry name" value="Peptidoglycan-bd-like"/>
</dbReference>
<proteinExistence type="inferred from homology"/>
<dbReference type="PANTHER" id="PTHR32060">
    <property type="entry name" value="TAIL-SPECIFIC PROTEASE"/>
    <property type="match status" value="1"/>
</dbReference>
<dbReference type="InterPro" id="IPR005151">
    <property type="entry name" value="Tail-specific_protease"/>
</dbReference>
<dbReference type="Proteomes" id="UP000191200">
    <property type="component" value="Chromosome"/>
</dbReference>
<evidence type="ECO:0000313" key="8">
    <source>
        <dbReference type="EMBL" id="APB31169.1"/>
    </source>
</evidence>
<dbReference type="PROSITE" id="PS50106">
    <property type="entry name" value="PDZ"/>
    <property type="match status" value="1"/>
</dbReference>
<dbReference type="RefSeq" id="WP_071456754.1">
    <property type="nucleotide sequence ID" value="NZ_CP017267.1"/>
</dbReference>
<dbReference type="CDD" id="cd06782">
    <property type="entry name" value="cpPDZ_CPP-like"/>
    <property type="match status" value="1"/>
</dbReference>
<dbReference type="KEGG" id="vte:BHY08_04585"/>
<reference evidence="8 9" key="1">
    <citation type="submission" date="2016-09" db="EMBL/GenBank/DDBJ databases">
        <title>Vagococcus teuberi sp. nov., isolated from the Malian artisanal sour milk fene.</title>
        <authorList>
            <person name="Wullschleger S."/>
            <person name="Seifert C."/>
            <person name="Baumgartner S."/>
            <person name="Lacroix C."/>
            <person name="Bonfoh B."/>
            <person name="Stevens M.J."/>
            <person name="Meile L."/>
        </authorList>
    </citation>
    <scope>NUCLEOTIDE SEQUENCE [LARGE SCALE GENOMIC DNA]</scope>
    <source>
        <strain evidence="8 9">DSM 21459</strain>
    </source>
</reference>
<evidence type="ECO:0000256" key="3">
    <source>
        <dbReference type="ARBA" id="ARBA00022801"/>
    </source>
</evidence>
<dbReference type="InterPro" id="IPR001478">
    <property type="entry name" value="PDZ"/>
</dbReference>
<evidence type="ECO:0000259" key="7">
    <source>
        <dbReference type="PROSITE" id="PS50106"/>
    </source>
</evidence>
<dbReference type="InterPro" id="IPR055210">
    <property type="entry name" value="CtpA/B_N"/>
</dbReference>
<dbReference type="STRING" id="519472.BHY08_04585"/>
<protein>
    <recommendedName>
        <fullName evidence="7">PDZ domain-containing protein</fullName>
    </recommendedName>
</protein>
<dbReference type="Pfam" id="PF03572">
    <property type="entry name" value="Peptidase_S41"/>
    <property type="match status" value="1"/>
</dbReference>
<feature type="domain" description="PDZ" evidence="7">
    <location>
        <begin position="131"/>
        <end position="167"/>
    </location>
</feature>
<dbReference type="InterPro" id="IPR036034">
    <property type="entry name" value="PDZ_sf"/>
</dbReference>
<dbReference type="GO" id="GO:0030288">
    <property type="term" value="C:outer membrane-bounded periplasmic space"/>
    <property type="evidence" value="ECO:0007669"/>
    <property type="project" value="TreeGrafter"/>
</dbReference>
<keyword evidence="4 5" id="KW-0720">Serine protease</keyword>
<dbReference type="GO" id="GO:0006508">
    <property type="term" value="P:proteolysis"/>
    <property type="evidence" value="ECO:0007669"/>
    <property type="project" value="UniProtKB-KW"/>
</dbReference>
<dbReference type="GO" id="GO:0007165">
    <property type="term" value="P:signal transduction"/>
    <property type="evidence" value="ECO:0007669"/>
    <property type="project" value="TreeGrafter"/>
</dbReference>
<dbReference type="SMART" id="SM00245">
    <property type="entry name" value="TSPc"/>
    <property type="match status" value="1"/>
</dbReference>
<evidence type="ECO:0000256" key="6">
    <source>
        <dbReference type="SAM" id="Phobius"/>
    </source>
</evidence>
<dbReference type="PANTHER" id="PTHR32060:SF30">
    <property type="entry name" value="CARBOXY-TERMINAL PROCESSING PROTEASE CTPA"/>
    <property type="match status" value="1"/>
</dbReference>
<dbReference type="NCBIfam" id="TIGR00225">
    <property type="entry name" value="prc"/>
    <property type="match status" value="1"/>
</dbReference>
<dbReference type="Pfam" id="PF22694">
    <property type="entry name" value="CtpB_N-like"/>
    <property type="match status" value="1"/>
</dbReference>
<dbReference type="SUPFAM" id="SSF47090">
    <property type="entry name" value="PGBD-like"/>
    <property type="match status" value="1"/>
</dbReference>
<dbReference type="FunFam" id="2.30.42.10:FF:000063">
    <property type="entry name" value="Peptidase, S41 family"/>
    <property type="match status" value="1"/>
</dbReference>
<dbReference type="Gene3D" id="2.30.42.10">
    <property type="match status" value="1"/>
</dbReference>
<dbReference type="InterPro" id="IPR029045">
    <property type="entry name" value="ClpP/crotonase-like_dom_sf"/>
</dbReference>
<dbReference type="AlphaFoldDB" id="A0A1J0A5H9"/>
<accession>A0A1J0A5H9</accession>
<evidence type="ECO:0000256" key="1">
    <source>
        <dbReference type="ARBA" id="ARBA00009179"/>
    </source>
</evidence>
<keyword evidence="3 5" id="KW-0378">Hydrolase</keyword>
<evidence type="ECO:0000256" key="5">
    <source>
        <dbReference type="RuleBase" id="RU004404"/>
    </source>
</evidence>